<sequence length="296" mass="33452">MCERPVVLLGPTASGKSACALEIARRVERVELLSADSMQVYRQMNIGTAKPSAQEQSEVRHHLIDLVEPDQPFSLVDYQTAYDAALLEIQERDAIPLLVGGTGLYLRAVIDRLTPPPRFNDIAAELEKNGDTESLHRRLRELDPTGAARMEATNRRRIIRALEVTLGTGKPFSSFGPGLDNYPEVPYRIIGIDISRQHLDQRISERYAQQMEAGFLDEVQALSEGDLSHTAAQALGYKELLCHVRGEISLDEALEVAVRRTKRFARRQQRWFRRDPRVEWVEHGEISTLINEISSQ</sequence>
<proteinExistence type="inferred from homology"/>
<accession>A0A381MZU2</accession>
<dbReference type="NCBIfam" id="TIGR00174">
    <property type="entry name" value="miaA"/>
    <property type="match status" value="1"/>
</dbReference>
<dbReference type="InterPro" id="IPR018022">
    <property type="entry name" value="IPT"/>
</dbReference>
<comment type="similarity">
    <text evidence="2">Belongs to the IPP transferase family.</text>
</comment>
<evidence type="ECO:0000256" key="5">
    <source>
        <dbReference type="ARBA" id="ARBA00022694"/>
    </source>
</evidence>
<dbReference type="InterPro" id="IPR039657">
    <property type="entry name" value="Dimethylallyltransferase"/>
</dbReference>
<keyword evidence="6" id="KW-0547">Nucleotide-binding</keyword>
<gene>
    <name evidence="10" type="ORF">METZ01_LOCUS603</name>
</gene>
<evidence type="ECO:0000256" key="7">
    <source>
        <dbReference type="ARBA" id="ARBA00022840"/>
    </source>
</evidence>
<dbReference type="GO" id="GO:0052381">
    <property type="term" value="F:tRNA dimethylallyltransferase activity"/>
    <property type="evidence" value="ECO:0007669"/>
    <property type="project" value="UniProtKB-EC"/>
</dbReference>
<keyword evidence="4" id="KW-0808">Transferase</keyword>
<protein>
    <recommendedName>
        <fullName evidence="3">tRNA dimethylallyltransferase</fullName>
        <ecNumber evidence="3">2.5.1.75</ecNumber>
    </recommendedName>
</protein>
<evidence type="ECO:0000256" key="2">
    <source>
        <dbReference type="ARBA" id="ARBA00005842"/>
    </source>
</evidence>
<dbReference type="AlphaFoldDB" id="A0A381MZU2"/>
<comment type="catalytic activity">
    <reaction evidence="9">
        <text>adenosine(37) in tRNA + dimethylallyl diphosphate = N(6)-dimethylallyladenosine(37) in tRNA + diphosphate</text>
        <dbReference type="Rhea" id="RHEA:26482"/>
        <dbReference type="Rhea" id="RHEA-COMP:10162"/>
        <dbReference type="Rhea" id="RHEA-COMP:10375"/>
        <dbReference type="ChEBI" id="CHEBI:33019"/>
        <dbReference type="ChEBI" id="CHEBI:57623"/>
        <dbReference type="ChEBI" id="CHEBI:74411"/>
        <dbReference type="ChEBI" id="CHEBI:74415"/>
        <dbReference type="EC" id="2.5.1.75"/>
    </reaction>
</comment>
<dbReference type="GO" id="GO:0006400">
    <property type="term" value="P:tRNA modification"/>
    <property type="evidence" value="ECO:0007669"/>
    <property type="project" value="TreeGrafter"/>
</dbReference>
<dbReference type="PANTHER" id="PTHR11088:SF60">
    <property type="entry name" value="TRNA DIMETHYLALLYLTRANSFERASE"/>
    <property type="match status" value="1"/>
</dbReference>
<evidence type="ECO:0000256" key="3">
    <source>
        <dbReference type="ARBA" id="ARBA00012665"/>
    </source>
</evidence>
<keyword evidence="5" id="KW-0819">tRNA processing</keyword>
<dbReference type="Gene3D" id="1.10.20.140">
    <property type="match status" value="1"/>
</dbReference>
<dbReference type="EC" id="2.5.1.75" evidence="3"/>
<dbReference type="Pfam" id="PF01715">
    <property type="entry name" value="IPPT"/>
    <property type="match status" value="1"/>
</dbReference>
<evidence type="ECO:0000313" key="10">
    <source>
        <dbReference type="EMBL" id="SUZ47749.1"/>
    </source>
</evidence>
<evidence type="ECO:0000256" key="1">
    <source>
        <dbReference type="ARBA" id="ARBA00001946"/>
    </source>
</evidence>
<reference evidence="10" key="1">
    <citation type="submission" date="2018-05" db="EMBL/GenBank/DDBJ databases">
        <authorList>
            <person name="Lanie J.A."/>
            <person name="Ng W.-L."/>
            <person name="Kazmierczak K.M."/>
            <person name="Andrzejewski T.M."/>
            <person name="Davidsen T.M."/>
            <person name="Wayne K.J."/>
            <person name="Tettelin H."/>
            <person name="Glass J.I."/>
            <person name="Rusch D."/>
            <person name="Podicherti R."/>
            <person name="Tsui H.-C.T."/>
            <person name="Winkler M.E."/>
        </authorList>
    </citation>
    <scope>NUCLEOTIDE SEQUENCE</scope>
</reference>
<comment type="cofactor">
    <cofactor evidence="1">
        <name>Mg(2+)</name>
        <dbReference type="ChEBI" id="CHEBI:18420"/>
    </cofactor>
</comment>
<evidence type="ECO:0000256" key="8">
    <source>
        <dbReference type="ARBA" id="ARBA00022842"/>
    </source>
</evidence>
<dbReference type="InterPro" id="IPR027417">
    <property type="entry name" value="P-loop_NTPase"/>
</dbReference>
<dbReference type="SUPFAM" id="SSF52540">
    <property type="entry name" value="P-loop containing nucleoside triphosphate hydrolases"/>
    <property type="match status" value="2"/>
</dbReference>
<dbReference type="EMBL" id="UINC01000033">
    <property type="protein sequence ID" value="SUZ47749.1"/>
    <property type="molecule type" value="Genomic_DNA"/>
</dbReference>
<dbReference type="PANTHER" id="PTHR11088">
    <property type="entry name" value="TRNA DIMETHYLALLYLTRANSFERASE"/>
    <property type="match status" value="1"/>
</dbReference>
<dbReference type="Gene3D" id="3.40.50.300">
    <property type="entry name" value="P-loop containing nucleotide triphosphate hydrolases"/>
    <property type="match status" value="1"/>
</dbReference>
<organism evidence="10">
    <name type="scientific">marine metagenome</name>
    <dbReference type="NCBI Taxonomy" id="408172"/>
    <lineage>
        <taxon>unclassified sequences</taxon>
        <taxon>metagenomes</taxon>
        <taxon>ecological metagenomes</taxon>
    </lineage>
</organism>
<keyword evidence="7" id="KW-0067">ATP-binding</keyword>
<keyword evidence="8" id="KW-0460">Magnesium</keyword>
<evidence type="ECO:0000256" key="4">
    <source>
        <dbReference type="ARBA" id="ARBA00022679"/>
    </source>
</evidence>
<evidence type="ECO:0000256" key="6">
    <source>
        <dbReference type="ARBA" id="ARBA00022741"/>
    </source>
</evidence>
<dbReference type="HAMAP" id="MF_00185">
    <property type="entry name" value="IPP_trans"/>
    <property type="match status" value="1"/>
</dbReference>
<evidence type="ECO:0000256" key="9">
    <source>
        <dbReference type="ARBA" id="ARBA00049563"/>
    </source>
</evidence>
<name>A0A381MZU2_9ZZZZ</name>
<dbReference type="GO" id="GO:0005524">
    <property type="term" value="F:ATP binding"/>
    <property type="evidence" value="ECO:0007669"/>
    <property type="project" value="UniProtKB-KW"/>
</dbReference>